<dbReference type="eggNOG" id="COG0209">
    <property type="taxonomic scope" value="Bacteria"/>
</dbReference>
<dbReference type="Gene3D" id="3.20.70.20">
    <property type="match status" value="1"/>
</dbReference>
<keyword evidence="13" id="KW-1185">Reference proteome</keyword>
<evidence type="ECO:0000256" key="6">
    <source>
        <dbReference type="ARBA" id="ARBA00023002"/>
    </source>
</evidence>
<dbReference type="AlphaFoldDB" id="Q6KIS3"/>
<reference evidence="12 13" key="1">
    <citation type="journal article" date="2004" name="Genome Res.">
        <title>The complete genome and proteome of Mycoplasma mobile.</title>
        <authorList>
            <person name="Jaffe J.D."/>
            <person name="Stange-Thomann N."/>
            <person name="Smith C."/>
            <person name="DeCaprio D."/>
            <person name="Fisher S."/>
            <person name="Butler J."/>
            <person name="Calvo S."/>
            <person name="Elkins T."/>
            <person name="FitzGerald M.G."/>
            <person name="Hafez N."/>
            <person name="Kodira C.D."/>
            <person name="Major J."/>
            <person name="Wang S."/>
            <person name="Wilkinson J."/>
            <person name="Nicol R."/>
            <person name="Nusbaum C."/>
            <person name="Birren B."/>
            <person name="Berg H.C."/>
            <person name="Church G.M."/>
        </authorList>
    </citation>
    <scope>NUCLEOTIDE SEQUENCE [LARGE SCALE GENOMIC DNA]</scope>
    <source>
        <strain evidence="13">ATCC 43663 / 163K / NCTC 11711</strain>
    </source>
</reference>
<dbReference type="KEGG" id="mmo:MMOB0160"/>
<organism evidence="12 13">
    <name type="scientific">Mycoplasma mobile (strain ATCC 43663 / 163K / NCTC 11711)</name>
    <name type="common">Mesomycoplasma mobile</name>
    <dbReference type="NCBI Taxonomy" id="267748"/>
    <lineage>
        <taxon>Bacteria</taxon>
        <taxon>Bacillati</taxon>
        <taxon>Mycoplasmatota</taxon>
        <taxon>Mycoplasmoidales</taxon>
        <taxon>Metamycoplasmataceae</taxon>
        <taxon>Mesomycoplasma</taxon>
    </lineage>
</organism>
<dbReference type="NCBIfam" id="TIGR02504">
    <property type="entry name" value="NrdJ_Z"/>
    <property type="match status" value="1"/>
</dbReference>
<dbReference type="InterPro" id="IPR013344">
    <property type="entry name" value="RNR_NrdJ/NrdZ"/>
</dbReference>
<keyword evidence="6 10" id="KW-0560">Oxidoreductase</keyword>
<sequence length="842" mass="94234">MKYDKEQVLHLNKTIEAHFPHIFKISDDMQISHQGVSRMVMLDRYSLKDESLATLAEGDFVIVKIKYDPMFPSLGLGTVLGFQNGSVRVQILPEYVHQIDPIILDKEKKLDDVVWVPKSYISKPLEIYYEQIAKRVGFAISKDESKKHIEAITKELADKNIIPAGRILYGAGSKKEVTFFNCYVMPMIQDSREGISKHRGQIMEIMSRGGGVGTNGSSLRPKDAIAISVGGKSSGAVSWLNDISQLTNLVQQGGSRRGAQMIMLGVWHPDIVEFIISKMQKPNILKFIKDKFHHPLIKEAVNFKLNFRPLSQEKQMNIDAILAHKNLMPHGVVVNAENLKKAGGEYEINDPGFLSGANISVALTSDFMDAVKNNEMYELRFPDLEKFTKEQKAFYDKEWHNIGDVKEWGKLGYPVKVYSTIKAKELWDLINLCSTYSAEPGVFFIDRANELTNAQSYGQKVVCTNPCGEQPLAPYSVCNLAAINLANFVDKHTGKIDYPKLENTVKLGIRFQDNIIDKTYYFLKENKDQALGERRVGLGVMGLHDMLIWSGLKYGSKEANKVVDKVFETIATSAYLTSIELGKEKGSFPFFTSVERFLQSGYVKKLPQIVIDAFKKTKAIRNSHLLTIAPTGSTGTMAGVSTGLEPYYAFKYFRSGRLGKFIEVDQDIVAEWKKIKNWPADKALPEIFSSAMDLKPEEHVKVQNLIQRWIDSSISKTVNAPKGYSVEDVEKVFMSLYDGGSKGGTVYVDGSRDAQVLSLSNELNDLNEGDDPTRPLIIAEHTRKEIEQLEKKVSSEPINKEIVKKYGTEIGNTCPICKNGIVQEIGGCNTCSVCGTQMLCGL</sequence>
<evidence type="ECO:0000256" key="5">
    <source>
        <dbReference type="ARBA" id="ARBA00022741"/>
    </source>
</evidence>
<evidence type="ECO:0000256" key="1">
    <source>
        <dbReference type="ARBA" id="ARBA00001922"/>
    </source>
</evidence>
<dbReference type="STRING" id="267748.MMOB0160"/>
<dbReference type="CDD" id="cd02888">
    <property type="entry name" value="RNR_II_dimer"/>
    <property type="match status" value="1"/>
</dbReference>
<dbReference type="CDD" id="cd20336">
    <property type="entry name" value="Rcat_RBR"/>
    <property type="match status" value="1"/>
</dbReference>
<dbReference type="OrthoDB" id="9762933at2"/>
<dbReference type="EMBL" id="AE017308">
    <property type="protein sequence ID" value="AAT27502.1"/>
    <property type="molecule type" value="Genomic_DNA"/>
</dbReference>
<name>Q6KIS3_MYCM1</name>
<dbReference type="Pfam" id="PF02867">
    <property type="entry name" value="Ribonuc_red_lgC"/>
    <property type="match status" value="1"/>
</dbReference>
<keyword evidence="8 10" id="KW-0170">Cobalt</keyword>
<dbReference type="InterPro" id="IPR050862">
    <property type="entry name" value="RdRp_reductase_class-2"/>
</dbReference>
<dbReference type="SUPFAM" id="SSF51998">
    <property type="entry name" value="PFL-like glycyl radical enzymes"/>
    <property type="match status" value="1"/>
</dbReference>
<dbReference type="HOGENOM" id="CLU_000404_5_0_14"/>
<feature type="domain" description="Ribonucleotide reductase large subunit C-terminal" evidence="11">
    <location>
        <begin position="181"/>
        <end position="747"/>
    </location>
</feature>
<dbReference type="PRINTS" id="PR01183">
    <property type="entry name" value="RIBORDTASEM1"/>
</dbReference>
<evidence type="ECO:0000256" key="2">
    <source>
        <dbReference type="ARBA" id="ARBA00007405"/>
    </source>
</evidence>
<dbReference type="Proteomes" id="UP000009072">
    <property type="component" value="Chromosome"/>
</dbReference>
<dbReference type="PANTHER" id="PTHR43371:SF1">
    <property type="entry name" value="RIBONUCLEOSIDE-DIPHOSPHATE REDUCTASE"/>
    <property type="match status" value="1"/>
</dbReference>
<protein>
    <recommendedName>
        <fullName evidence="10">Vitamin B12-dependent ribonucleotide reductase</fullName>
        <ecNumber evidence="10">1.17.4.1</ecNumber>
    </recommendedName>
</protein>
<dbReference type="GO" id="GO:0071897">
    <property type="term" value="P:DNA biosynthetic process"/>
    <property type="evidence" value="ECO:0007669"/>
    <property type="project" value="UniProtKB-KW"/>
</dbReference>
<evidence type="ECO:0000256" key="7">
    <source>
        <dbReference type="ARBA" id="ARBA00023157"/>
    </source>
</evidence>
<dbReference type="EC" id="1.17.4.1" evidence="10"/>
<evidence type="ECO:0000256" key="3">
    <source>
        <dbReference type="ARBA" id="ARBA00022628"/>
    </source>
</evidence>
<dbReference type="GO" id="GO:0000166">
    <property type="term" value="F:nucleotide binding"/>
    <property type="evidence" value="ECO:0007669"/>
    <property type="project" value="UniProtKB-KW"/>
</dbReference>
<comment type="catalytic activity">
    <reaction evidence="9 10">
        <text>a 2'-deoxyribonucleoside 5'-diphosphate + [thioredoxin]-disulfide + H2O = a ribonucleoside 5'-diphosphate + [thioredoxin]-dithiol</text>
        <dbReference type="Rhea" id="RHEA:23252"/>
        <dbReference type="Rhea" id="RHEA-COMP:10698"/>
        <dbReference type="Rhea" id="RHEA-COMP:10700"/>
        <dbReference type="ChEBI" id="CHEBI:15377"/>
        <dbReference type="ChEBI" id="CHEBI:29950"/>
        <dbReference type="ChEBI" id="CHEBI:50058"/>
        <dbReference type="ChEBI" id="CHEBI:57930"/>
        <dbReference type="ChEBI" id="CHEBI:73316"/>
        <dbReference type="EC" id="1.17.4.1"/>
    </reaction>
</comment>
<comment type="function">
    <text evidence="10">Catalyzes the reduction of ribonucleotides to deoxyribonucleotides. May function to provide a pool of deoxyribonucleotide precursors for DNA repair during oxygen limitation and/or for immediate growth after restoration of oxygen.</text>
</comment>
<dbReference type="GO" id="GO:0031419">
    <property type="term" value="F:cobalamin binding"/>
    <property type="evidence" value="ECO:0007669"/>
    <property type="project" value="UniProtKB-KW"/>
</dbReference>
<keyword evidence="3 10" id="KW-0846">Cobalamin</keyword>
<evidence type="ECO:0000256" key="9">
    <source>
        <dbReference type="ARBA" id="ARBA00047754"/>
    </source>
</evidence>
<evidence type="ECO:0000259" key="11">
    <source>
        <dbReference type="Pfam" id="PF02867"/>
    </source>
</evidence>
<dbReference type="NCBIfam" id="NF005991">
    <property type="entry name" value="PRK08115.1"/>
    <property type="match status" value="1"/>
</dbReference>
<evidence type="ECO:0000256" key="4">
    <source>
        <dbReference type="ARBA" id="ARBA00022634"/>
    </source>
</evidence>
<accession>Q6KIS3</accession>
<comment type="cofactor">
    <cofactor evidence="1 10">
        <name>adenosylcob(III)alamin</name>
        <dbReference type="ChEBI" id="CHEBI:18408"/>
    </cofactor>
</comment>
<keyword evidence="5 10" id="KW-0547">Nucleotide-binding</keyword>
<evidence type="ECO:0000256" key="8">
    <source>
        <dbReference type="ARBA" id="ARBA00023285"/>
    </source>
</evidence>
<evidence type="ECO:0000313" key="12">
    <source>
        <dbReference type="EMBL" id="AAT27502.1"/>
    </source>
</evidence>
<comment type="similarity">
    <text evidence="2 10">Belongs to the ribonucleoside diphosphate reductase class-2 family.</text>
</comment>
<dbReference type="InterPro" id="IPR000788">
    <property type="entry name" value="RNR_lg_C"/>
</dbReference>
<dbReference type="PANTHER" id="PTHR43371">
    <property type="entry name" value="VITAMIN B12-DEPENDENT RIBONUCLEOTIDE REDUCTASE"/>
    <property type="match status" value="1"/>
</dbReference>
<keyword evidence="7" id="KW-1015">Disulfide bond</keyword>
<evidence type="ECO:0000313" key="13">
    <source>
        <dbReference type="Proteomes" id="UP000009072"/>
    </source>
</evidence>
<dbReference type="GO" id="GO:0004748">
    <property type="term" value="F:ribonucleoside-diphosphate reductase activity, thioredoxin disulfide as acceptor"/>
    <property type="evidence" value="ECO:0007669"/>
    <property type="project" value="UniProtKB-EC"/>
</dbReference>
<proteinExistence type="inferred from homology"/>
<gene>
    <name evidence="12" type="primary">nrdA</name>
    <name evidence="12" type="ordered locus">MMOB0160</name>
</gene>
<evidence type="ECO:0000256" key="10">
    <source>
        <dbReference type="RuleBase" id="RU364064"/>
    </source>
</evidence>
<dbReference type="RefSeq" id="WP_011264536.1">
    <property type="nucleotide sequence ID" value="NC_006908.1"/>
</dbReference>
<keyword evidence="4 10" id="KW-0237">DNA synthesis</keyword>